<evidence type="ECO:0000313" key="2">
    <source>
        <dbReference type="EMBL" id="MEQ2487237.1"/>
    </source>
</evidence>
<feature type="signal peptide" evidence="1">
    <location>
        <begin position="1"/>
        <end position="24"/>
    </location>
</feature>
<keyword evidence="1" id="KW-0732">Signal</keyword>
<organism evidence="2 3">
    <name type="scientific">Hallella faecis</name>
    <dbReference type="NCBI Taxonomy" id="2841596"/>
    <lineage>
        <taxon>Bacteria</taxon>
        <taxon>Pseudomonadati</taxon>
        <taxon>Bacteroidota</taxon>
        <taxon>Bacteroidia</taxon>
        <taxon>Bacteroidales</taxon>
        <taxon>Prevotellaceae</taxon>
        <taxon>Hallella</taxon>
    </lineage>
</organism>
<comment type="caution">
    <text evidence="2">The sequence shown here is derived from an EMBL/GenBank/DDBJ whole genome shotgun (WGS) entry which is preliminary data.</text>
</comment>
<gene>
    <name evidence="2" type="ORF">AAAT34_09270</name>
</gene>
<protein>
    <submittedName>
        <fullName evidence="2">Uncharacterized protein</fullName>
    </submittedName>
</protein>
<dbReference type="EMBL" id="JBBNFP010000037">
    <property type="protein sequence ID" value="MEQ2487237.1"/>
    <property type="molecule type" value="Genomic_DNA"/>
</dbReference>
<evidence type="ECO:0000313" key="3">
    <source>
        <dbReference type="Proteomes" id="UP001487296"/>
    </source>
</evidence>
<keyword evidence="3" id="KW-1185">Reference proteome</keyword>
<sequence>MLKRLSLMALLGIATIGVPCQLAAKSVKVASLRQGASAKVVTRQVAQQNVTIEFYSPSIVRIVKCDAN</sequence>
<reference evidence="2 3" key="1">
    <citation type="submission" date="2024-04" db="EMBL/GenBank/DDBJ databases">
        <title>Human intestinal bacterial collection.</title>
        <authorList>
            <person name="Pauvert C."/>
            <person name="Hitch T.C.A."/>
            <person name="Clavel T."/>
        </authorList>
    </citation>
    <scope>NUCLEOTIDE SEQUENCE [LARGE SCALE GENOMIC DNA]</scope>
    <source>
        <strain evidence="2 3">CLA-AA-H145</strain>
    </source>
</reference>
<name>A0ABV1FS58_9BACT</name>
<proteinExistence type="predicted"/>
<evidence type="ECO:0000256" key="1">
    <source>
        <dbReference type="SAM" id="SignalP"/>
    </source>
</evidence>
<feature type="chain" id="PRO_5047104085" evidence="1">
    <location>
        <begin position="25"/>
        <end position="68"/>
    </location>
</feature>
<accession>A0ABV1FS58</accession>
<dbReference type="RefSeq" id="WP_215760317.1">
    <property type="nucleotide sequence ID" value="NZ_JAHKBE010000038.1"/>
</dbReference>
<dbReference type="Proteomes" id="UP001487296">
    <property type="component" value="Unassembled WGS sequence"/>
</dbReference>